<dbReference type="InterPro" id="IPR041490">
    <property type="entry name" value="KstR2_TetR_C"/>
</dbReference>
<accession>A0ABT7NGA3</accession>
<evidence type="ECO:0000259" key="7">
    <source>
        <dbReference type="PROSITE" id="PS50977"/>
    </source>
</evidence>
<proteinExistence type="predicted"/>
<evidence type="ECO:0000256" key="3">
    <source>
        <dbReference type="ARBA" id="ARBA00023125"/>
    </source>
</evidence>
<dbReference type="Pfam" id="PF00440">
    <property type="entry name" value="TetR_N"/>
    <property type="match status" value="1"/>
</dbReference>
<dbReference type="SUPFAM" id="SSF48498">
    <property type="entry name" value="Tetracyclin repressor-like, C-terminal domain"/>
    <property type="match status" value="1"/>
</dbReference>
<evidence type="ECO:0000256" key="5">
    <source>
        <dbReference type="PROSITE-ProRule" id="PRU00335"/>
    </source>
</evidence>
<evidence type="ECO:0000256" key="6">
    <source>
        <dbReference type="SAM" id="MobiDB-lite"/>
    </source>
</evidence>
<dbReference type="PANTHER" id="PTHR30055:SF175">
    <property type="entry name" value="HTH-TYPE TRANSCRIPTIONAL REPRESSOR KSTR2"/>
    <property type="match status" value="1"/>
</dbReference>
<reference evidence="8" key="1">
    <citation type="submission" date="2023-06" db="EMBL/GenBank/DDBJ databases">
        <authorList>
            <person name="Jiang Y."/>
            <person name="Liu Q."/>
        </authorList>
    </citation>
    <scope>NUCLEOTIDE SEQUENCE</scope>
    <source>
        <strain evidence="8">CGMCC 1.12089</strain>
    </source>
</reference>
<evidence type="ECO:0000256" key="1">
    <source>
        <dbReference type="ARBA" id="ARBA00022491"/>
    </source>
</evidence>
<evidence type="ECO:0000313" key="8">
    <source>
        <dbReference type="EMBL" id="MDM0046961.1"/>
    </source>
</evidence>
<dbReference type="Proteomes" id="UP001174908">
    <property type="component" value="Unassembled WGS sequence"/>
</dbReference>
<dbReference type="InterPro" id="IPR036271">
    <property type="entry name" value="Tet_transcr_reg_TetR-rel_C_sf"/>
</dbReference>
<keyword evidence="3 5" id="KW-0238">DNA-binding</keyword>
<evidence type="ECO:0000313" key="9">
    <source>
        <dbReference type="Proteomes" id="UP001174908"/>
    </source>
</evidence>
<dbReference type="RefSeq" id="WP_286662075.1">
    <property type="nucleotide sequence ID" value="NZ_JASZYV010000005.1"/>
</dbReference>
<keyword evidence="2" id="KW-0805">Transcription regulation</keyword>
<dbReference type="PROSITE" id="PS50977">
    <property type="entry name" value="HTH_TETR_2"/>
    <property type="match status" value="1"/>
</dbReference>
<dbReference type="PANTHER" id="PTHR30055">
    <property type="entry name" value="HTH-TYPE TRANSCRIPTIONAL REGULATOR RUTR"/>
    <property type="match status" value="1"/>
</dbReference>
<evidence type="ECO:0000256" key="2">
    <source>
        <dbReference type="ARBA" id="ARBA00023015"/>
    </source>
</evidence>
<keyword evidence="9" id="KW-1185">Reference proteome</keyword>
<keyword evidence="4" id="KW-0804">Transcription</keyword>
<keyword evidence="1" id="KW-0678">Repressor</keyword>
<protein>
    <submittedName>
        <fullName evidence="8">TetR/AcrR family transcriptional regulator</fullName>
    </submittedName>
</protein>
<comment type="caution">
    <text evidence="8">The sequence shown here is derived from an EMBL/GenBank/DDBJ whole genome shotgun (WGS) entry which is preliminary data.</text>
</comment>
<dbReference type="SUPFAM" id="SSF46689">
    <property type="entry name" value="Homeodomain-like"/>
    <property type="match status" value="1"/>
</dbReference>
<dbReference type="InterPro" id="IPR001647">
    <property type="entry name" value="HTH_TetR"/>
</dbReference>
<feature type="DNA-binding region" description="H-T-H motif" evidence="5">
    <location>
        <begin position="72"/>
        <end position="91"/>
    </location>
</feature>
<dbReference type="EMBL" id="JASZYV010000005">
    <property type="protein sequence ID" value="MDM0046961.1"/>
    <property type="molecule type" value="Genomic_DNA"/>
</dbReference>
<dbReference type="InterPro" id="IPR050109">
    <property type="entry name" value="HTH-type_TetR-like_transc_reg"/>
</dbReference>
<name>A0ABT7NGA3_9BURK</name>
<dbReference type="InterPro" id="IPR023772">
    <property type="entry name" value="DNA-bd_HTH_TetR-type_CS"/>
</dbReference>
<dbReference type="PRINTS" id="PR00455">
    <property type="entry name" value="HTHTETR"/>
</dbReference>
<sequence length="243" mass="27590">MGITSATPQKPARRKRAPKPTGKTPQAAGTAPHMPPGTGRQRVANQSTDLQRERILRAAAQLFADQGYANTTMAQIVRALGATKPFVYYYFTDKQEIFETLSWRPAVECLTAMDFAPDDARSACEKVLEGLRRLIHATIVNQPCAFFPYREPQVYRDEYREAQRKLARHFYNQLCPLLERARSDGDLDFDDASITALAACSLPGFLYTWYRTDGRYSQDELTDKLCVLAYRVIGLRERNMPAR</sequence>
<evidence type="ECO:0000256" key="4">
    <source>
        <dbReference type="ARBA" id="ARBA00023163"/>
    </source>
</evidence>
<organism evidence="8 9">
    <name type="scientific">Variovorax dokdonensis</name>
    <dbReference type="NCBI Taxonomy" id="344883"/>
    <lineage>
        <taxon>Bacteria</taxon>
        <taxon>Pseudomonadati</taxon>
        <taxon>Pseudomonadota</taxon>
        <taxon>Betaproteobacteria</taxon>
        <taxon>Burkholderiales</taxon>
        <taxon>Comamonadaceae</taxon>
        <taxon>Variovorax</taxon>
    </lineage>
</organism>
<dbReference type="Pfam" id="PF17932">
    <property type="entry name" value="TetR_C_24"/>
    <property type="match status" value="1"/>
</dbReference>
<feature type="region of interest" description="Disordered" evidence="6">
    <location>
        <begin position="1"/>
        <end position="48"/>
    </location>
</feature>
<feature type="domain" description="HTH tetR-type" evidence="7">
    <location>
        <begin position="49"/>
        <end position="109"/>
    </location>
</feature>
<gene>
    <name evidence="8" type="ORF">QTH91_20890</name>
</gene>
<dbReference type="PROSITE" id="PS01081">
    <property type="entry name" value="HTH_TETR_1"/>
    <property type="match status" value="1"/>
</dbReference>
<dbReference type="InterPro" id="IPR009057">
    <property type="entry name" value="Homeodomain-like_sf"/>
</dbReference>
<dbReference type="Gene3D" id="1.10.357.10">
    <property type="entry name" value="Tetracycline Repressor, domain 2"/>
    <property type="match status" value="1"/>
</dbReference>